<gene>
    <name evidence="2" type="ORF">J2S42_006797</name>
</gene>
<feature type="compositionally biased region" description="Low complexity" evidence="1">
    <location>
        <begin position="1429"/>
        <end position="1448"/>
    </location>
</feature>
<accession>A0AAE4B3H4</accession>
<feature type="region of interest" description="Disordered" evidence="1">
    <location>
        <begin position="1416"/>
        <end position="1451"/>
    </location>
</feature>
<proteinExistence type="predicted"/>
<evidence type="ECO:0000313" key="2">
    <source>
        <dbReference type="EMBL" id="MDQ0370128.1"/>
    </source>
</evidence>
<reference evidence="2 3" key="1">
    <citation type="submission" date="2023-07" db="EMBL/GenBank/DDBJ databases">
        <title>Sequencing the genomes of 1000 actinobacteria strains.</title>
        <authorList>
            <person name="Klenk H.-P."/>
        </authorList>
    </citation>
    <scope>NUCLEOTIDE SEQUENCE [LARGE SCALE GENOMIC DNA]</scope>
    <source>
        <strain evidence="2 3">DSM 44709</strain>
    </source>
</reference>
<evidence type="ECO:0000313" key="3">
    <source>
        <dbReference type="Proteomes" id="UP001240236"/>
    </source>
</evidence>
<dbReference type="EMBL" id="JAUSUZ010000001">
    <property type="protein sequence ID" value="MDQ0370128.1"/>
    <property type="molecule type" value="Genomic_DNA"/>
</dbReference>
<dbReference type="RefSeq" id="WP_307245863.1">
    <property type="nucleotide sequence ID" value="NZ_JAUSUZ010000001.1"/>
</dbReference>
<protein>
    <submittedName>
        <fullName evidence="2">Uncharacterized protein</fullName>
    </submittedName>
</protein>
<sequence length="1829" mass="195282">MATFSLSEICRDGRFVPIPGGAYFHPGTMADPVDLLALARAMNAARPADGGAIVVPETALHRPGALHAVRNALDGMPAGVVLTGPDGSLIGTDDWLAATDATGAQAYAPYRPGMLLSPRVVPVDAAGRENADAPVAVRVLPRADADARELLRTAADLARDLTRHPADRIHALPPSRSPAYLMAAGMILTGRPHAWDPGRVTPPTLAEVHRAFAGGGTVALPGSPALVHASGVTGEKLTWVFTSDDGTLFAVSADGVAPASPGLLRAPGTTVTRFGPPDDLPPLRAALHALGPWDGEPDCVDRVARVLGALGGLTYASGTDGLRPREVLAARLGGFFGPESGPALLAGLSPGTVAPVWVQPAPLADGRLDPGRAAHMVLVHHRGDGQFTLLETQLDGEAGLRPFTLRDPVLPGALTGTLRLVQDGAGHLRQTEVDGRRTVSAPAPAPVDRGTAALIDPAIGRPDPEGLGAEFEPMVRIGQARELGLKKPAPAFTHSFENLTFVDLPAIGLMLKGDKKVAALGRSGRWYSSEQQAEAAEGRIKRVEEWRIIEVVTYVGTALPGEPADVISAEALHTRAKVMIRWLQNMGRHGYTLRDTLSLTPAMAEYLDRWAAGLPRHERAAARLIRDELVEVEPEDLPAAARDQALFHPEHTAPGNLYHSTVDVSLAGIPALHSLRRQWVRGRDVYYDDIVRVDEVVAEHAASVARLFLRQLVDGPLDARDVAELMHGSEAHELRGVLHVVLTHLMTKAYASRLEKVGLYKNGTLALSRYDLDDISEYLPDDVKDFLTRNFDDLVRDLDRTLARRLPGLARRGERWTEKRMPLTFGTSRAPRYKHVLRGALLGDPDRLVPLEDIVGGMTKVDVLGPAPGQPKRIPFELRLHLPDRNAYQPAESLATLDGTDEYLRHSLDVSRVAERIADEARAWTAANGAARDVAARLSAAHGTLTPWHGKVFYDPGGTLWEKRNGVWDQPVQVVREVGTSGRLDGARPIMQHESGRRRGSRRPVLALLSRKRWSRWRAEEELERSSSYLVVARPIGHLVRVPVQRDGRTAEAWLTAEQFAALLYAKNIGTRFALYAVDGDFADGFVARVSAEYTALYSADRMRDLHVYRVAGIRYDAAPPAPAAVLAPGKDELLATLHPALRAMRSADPPVRRLVRGSADAATAWSAAAHGLAGLRADFAGLAEPELRGRFRDLALAADKAMELIAELVPDRDHPVADLLLRLDTLLGTRRFPDGAWPAVPPPAPTPAERRVRAAVDVLSTPDVARLLPLLGRTLRTTDADGLRGPDAVAARLGGWFGAPGGAGRLTALPVGSVTPVRAGDRILLVQRATPTRFVLADPAGDGDARFTPVPLSALIEADPVRLPAALHGPVRLVTDADGALRHVMVETRRAGATAPESATLTATDRLTTETFPAPALRPATVPPAVRSPTGTPSAAPAADTPAPGSTVAAPPVRVLGDFKGATGVPDSVRAHGHLAGRPIVAVGLAGTPEVVESVIGRLDTLLRRYARVGLIPLVVAPETTATGRKRLDETRARRPMLSLTQETSGFDPTVWRLRGPDGTPLARTPALTADAFRPVAALPGATGPLPDALTGWLLADGPAEAEAHHRAHAPALHTPETADVLARLTAADPEDAELAAYLVALDLARRAGGLPEPGAARLRPSATSILTVEPAYRPAAGAPVTAVYDYLAVTGGRRERYAWDGLLFQLLLAGELTGDQMLALMRATAVTAPDRAGIAVVEVFLALRDLPEPLLGENPMTHPELMAIMERIGRVTRGTDGSYADCVDPVDRTAWIGRFDDHAARWLATGDPAATRRAGLLRLATDLLANC</sequence>
<keyword evidence="3" id="KW-1185">Reference proteome</keyword>
<evidence type="ECO:0000256" key="1">
    <source>
        <dbReference type="SAM" id="MobiDB-lite"/>
    </source>
</evidence>
<dbReference type="Proteomes" id="UP001240236">
    <property type="component" value="Unassembled WGS sequence"/>
</dbReference>
<comment type="caution">
    <text evidence="2">The sequence shown here is derived from an EMBL/GenBank/DDBJ whole genome shotgun (WGS) entry which is preliminary data.</text>
</comment>
<organism evidence="2 3">
    <name type="scientific">Catenuloplanes indicus</name>
    <dbReference type="NCBI Taxonomy" id="137267"/>
    <lineage>
        <taxon>Bacteria</taxon>
        <taxon>Bacillati</taxon>
        <taxon>Actinomycetota</taxon>
        <taxon>Actinomycetes</taxon>
        <taxon>Micromonosporales</taxon>
        <taxon>Micromonosporaceae</taxon>
        <taxon>Catenuloplanes</taxon>
    </lineage>
</organism>
<name>A0AAE4B3H4_9ACTN</name>